<organism evidence="1">
    <name type="scientific">marine sediment metagenome</name>
    <dbReference type="NCBI Taxonomy" id="412755"/>
    <lineage>
        <taxon>unclassified sequences</taxon>
        <taxon>metagenomes</taxon>
        <taxon>ecological metagenomes</taxon>
    </lineage>
</organism>
<gene>
    <name evidence="1" type="ORF">LCGC14_2111310</name>
</gene>
<protein>
    <submittedName>
        <fullName evidence="1">Uncharacterized protein</fullName>
    </submittedName>
</protein>
<dbReference type="AlphaFoldDB" id="A0A0F9E747"/>
<accession>A0A0F9E747</accession>
<evidence type="ECO:0000313" key="1">
    <source>
        <dbReference type="EMBL" id="KKL69799.1"/>
    </source>
</evidence>
<proteinExistence type="predicted"/>
<name>A0A0F9E747_9ZZZZ</name>
<reference evidence="1" key="1">
    <citation type="journal article" date="2015" name="Nature">
        <title>Complex archaea that bridge the gap between prokaryotes and eukaryotes.</title>
        <authorList>
            <person name="Spang A."/>
            <person name="Saw J.H."/>
            <person name="Jorgensen S.L."/>
            <person name="Zaremba-Niedzwiedzka K."/>
            <person name="Martijn J."/>
            <person name="Lind A.E."/>
            <person name="van Eijk R."/>
            <person name="Schleper C."/>
            <person name="Guy L."/>
            <person name="Ettema T.J."/>
        </authorList>
    </citation>
    <scope>NUCLEOTIDE SEQUENCE</scope>
</reference>
<comment type="caution">
    <text evidence="1">The sequence shown here is derived from an EMBL/GenBank/DDBJ whole genome shotgun (WGS) entry which is preliminary data.</text>
</comment>
<dbReference type="EMBL" id="LAZR01026099">
    <property type="protein sequence ID" value="KKL69799.1"/>
    <property type="molecule type" value="Genomic_DNA"/>
</dbReference>
<sequence>MTKSFWHEIPDFERNAKGDLLTSTADGNPSTLTLGTNGDFLIPNSANDNGLEWVSLVGYEGLSVLHNDELVYI</sequence>